<keyword evidence="4" id="KW-1185">Reference proteome</keyword>
<feature type="domain" description="Reverse transcriptase" evidence="1">
    <location>
        <begin position="115"/>
        <end position="360"/>
    </location>
</feature>
<protein>
    <recommendedName>
        <fullName evidence="1">Reverse transcriptase domain-containing protein</fullName>
    </recommendedName>
</protein>
<dbReference type="Proteomes" id="UP000030764">
    <property type="component" value="Unassembled WGS sequence"/>
</dbReference>
<organism evidence="2 4">
    <name type="scientific">Trichuris suis</name>
    <name type="common">pig whipworm</name>
    <dbReference type="NCBI Taxonomy" id="68888"/>
    <lineage>
        <taxon>Eukaryota</taxon>
        <taxon>Metazoa</taxon>
        <taxon>Ecdysozoa</taxon>
        <taxon>Nematoda</taxon>
        <taxon>Enoplea</taxon>
        <taxon>Dorylaimia</taxon>
        <taxon>Trichinellida</taxon>
        <taxon>Trichuridae</taxon>
        <taxon>Trichuris</taxon>
    </lineage>
</organism>
<gene>
    <name evidence="2" type="ORF">M513_00852</name>
    <name evidence="3" type="ORF">M514_00852</name>
</gene>
<dbReference type="InterPro" id="IPR000477">
    <property type="entry name" value="RT_dom"/>
</dbReference>
<evidence type="ECO:0000313" key="4">
    <source>
        <dbReference type="Proteomes" id="UP000030764"/>
    </source>
</evidence>
<name>A0A085MLJ3_9BILA</name>
<sequence>MSFQDLYRLCHRDTGEEIFDIIAHHDVRAAVLNCLTSVQKSLLFLVLDDHIPSNLTTTERQVLKSFEQQSDLIITEADKGNVVALPSDPTEQVKKSLQALLNQFASETGDEVLDHIRRYLYIISNTKCLELYELPKIHKVGVTLRPVVSSISSVTSRLCSYLKSILKQLTGMRSSDIRNSKDFCTQVRQFSTAPTDIMVSYDVKDLFISIPMAQTLKVLKDLLEADETLTQRTKLDPFHILKLVSFCTKGGNYFKLQGTFFLQKNGAPTLMGSPLSPVLAVIFMERLQDKAFTSTEPPVVPRFFRRYVDDIFAIVEAAKEKLLLGTSAISSHIASPLPSKRKAKTSYRSLSHSSFEGLMF</sequence>
<dbReference type="Proteomes" id="UP000030758">
    <property type="component" value="Unassembled WGS sequence"/>
</dbReference>
<dbReference type="Pfam" id="PF00078">
    <property type="entry name" value="RVT_1"/>
    <property type="match status" value="1"/>
</dbReference>
<evidence type="ECO:0000313" key="2">
    <source>
        <dbReference type="EMBL" id="KFD58089.1"/>
    </source>
</evidence>
<dbReference type="EMBL" id="KL367632">
    <property type="protein sequence ID" value="KFD61192.1"/>
    <property type="molecule type" value="Genomic_DNA"/>
</dbReference>
<proteinExistence type="predicted"/>
<dbReference type="PANTHER" id="PTHR21301">
    <property type="entry name" value="REVERSE TRANSCRIPTASE"/>
    <property type="match status" value="1"/>
</dbReference>
<reference evidence="2 4" key="1">
    <citation type="journal article" date="2014" name="Nat. Genet.">
        <title>Genome and transcriptome of the porcine whipworm Trichuris suis.</title>
        <authorList>
            <person name="Jex A.R."/>
            <person name="Nejsum P."/>
            <person name="Schwarz E.M."/>
            <person name="Hu L."/>
            <person name="Young N.D."/>
            <person name="Hall R.S."/>
            <person name="Korhonen P.K."/>
            <person name="Liao S."/>
            <person name="Thamsborg S."/>
            <person name="Xia J."/>
            <person name="Xu P."/>
            <person name="Wang S."/>
            <person name="Scheerlinck J.P."/>
            <person name="Hofmann A."/>
            <person name="Sternberg P.W."/>
            <person name="Wang J."/>
            <person name="Gasser R.B."/>
        </authorList>
    </citation>
    <scope>NUCLEOTIDE SEQUENCE [LARGE SCALE GENOMIC DNA]</scope>
    <source>
        <strain evidence="3">DCEP-RM93F</strain>
        <strain evidence="2">DCEP-RM93M</strain>
    </source>
</reference>
<evidence type="ECO:0000259" key="1">
    <source>
        <dbReference type="PROSITE" id="PS50878"/>
    </source>
</evidence>
<dbReference type="PROSITE" id="PS50878">
    <property type="entry name" value="RT_POL"/>
    <property type="match status" value="1"/>
</dbReference>
<accession>A0A085MLJ3</accession>
<dbReference type="EMBL" id="KL363185">
    <property type="protein sequence ID" value="KFD58089.1"/>
    <property type="molecule type" value="Genomic_DNA"/>
</dbReference>
<evidence type="ECO:0000313" key="3">
    <source>
        <dbReference type="EMBL" id="KFD61192.1"/>
    </source>
</evidence>
<dbReference type="PANTHER" id="PTHR21301:SF10">
    <property type="entry name" value="REVERSE TRANSCRIPTASE DOMAIN-CONTAINING PROTEIN"/>
    <property type="match status" value="1"/>
</dbReference>
<dbReference type="AlphaFoldDB" id="A0A085MLJ3"/>